<comment type="caution">
    <text evidence="1">The sequence shown here is derived from an EMBL/GenBank/DDBJ whole genome shotgun (WGS) entry which is preliminary data.</text>
</comment>
<dbReference type="Proteomes" id="UP001516023">
    <property type="component" value="Unassembled WGS sequence"/>
</dbReference>
<evidence type="ECO:0000313" key="1">
    <source>
        <dbReference type="EMBL" id="KAL3805295.1"/>
    </source>
</evidence>
<dbReference type="EMBL" id="JABMIG020000003">
    <property type="protein sequence ID" value="KAL3805295.1"/>
    <property type="molecule type" value="Genomic_DNA"/>
</dbReference>
<dbReference type="AlphaFoldDB" id="A0ABD3QYD9"/>
<protein>
    <submittedName>
        <fullName evidence="1">Uncharacterized protein</fullName>
    </submittedName>
</protein>
<reference evidence="1 2" key="1">
    <citation type="journal article" date="2020" name="G3 (Bethesda)">
        <title>Improved Reference Genome for Cyclotella cryptica CCMP332, a Model for Cell Wall Morphogenesis, Salinity Adaptation, and Lipid Production in Diatoms (Bacillariophyta).</title>
        <authorList>
            <person name="Roberts W.R."/>
            <person name="Downey K.M."/>
            <person name="Ruck E.C."/>
            <person name="Traller J.C."/>
            <person name="Alverson A.J."/>
        </authorList>
    </citation>
    <scope>NUCLEOTIDE SEQUENCE [LARGE SCALE GENOMIC DNA]</scope>
    <source>
        <strain evidence="1 2">CCMP332</strain>
    </source>
</reference>
<organism evidence="1 2">
    <name type="scientific">Cyclotella cryptica</name>
    <dbReference type="NCBI Taxonomy" id="29204"/>
    <lineage>
        <taxon>Eukaryota</taxon>
        <taxon>Sar</taxon>
        <taxon>Stramenopiles</taxon>
        <taxon>Ochrophyta</taxon>
        <taxon>Bacillariophyta</taxon>
        <taxon>Coscinodiscophyceae</taxon>
        <taxon>Thalassiosirophycidae</taxon>
        <taxon>Stephanodiscales</taxon>
        <taxon>Stephanodiscaceae</taxon>
        <taxon>Cyclotella</taxon>
    </lineage>
</organism>
<evidence type="ECO:0000313" key="2">
    <source>
        <dbReference type="Proteomes" id="UP001516023"/>
    </source>
</evidence>
<proteinExistence type="predicted"/>
<gene>
    <name evidence="1" type="ORF">HJC23_009002</name>
</gene>
<name>A0ABD3QYD9_9STRA</name>
<keyword evidence="2" id="KW-1185">Reference proteome</keyword>
<sequence>MSQLLHVSSTQGQSLIEQGPRCELSSGVHRTALPETEPKKVTFAVYASRRCYVTDLSYEAGKSYSSADRRIFQEEAIREGFRIKDLVSSCPLPTGRAMQELIKHGLLTCEELIGIEHFVRTKSLAQASDERQSYLYLVLALQREMRERNEGAVDADKLAAAALAKSSASVAKARLRSALAL</sequence>
<accession>A0ABD3QYD9</accession>